<dbReference type="EMBL" id="CP001614">
    <property type="protein sequence ID" value="ACR10865.1"/>
    <property type="molecule type" value="Genomic_DNA"/>
</dbReference>
<reference evidence="1 2" key="1">
    <citation type="journal article" date="2009" name="PLoS ONE">
        <title>The complete genome of Teredinibacter turnerae T7901: an intracellular endosymbiont of marine wood-boring bivalves (shipworms).</title>
        <authorList>
            <person name="Yang J.C."/>
            <person name="Madupu R."/>
            <person name="Durkin A.S."/>
            <person name="Ekborg N.A."/>
            <person name="Pedamallu C.S."/>
            <person name="Hostetler J.B."/>
            <person name="Radune D."/>
            <person name="Toms B.S."/>
            <person name="Henrissat B."/>
            <person name="Coutinho P.M."/>
            <person name="Schwarz S."/>
            <person name="Field L."/>
            <person name="Trindade-Silva A.E."/>
            <person name="Soares C.A.G."/>
            <person name="Elshahawi S."/>
            <person name="Hanora A."/>
            <person name="Schmidt E.W."/>
            <person name="Haygood M.G."/>
            <person name="Posfai J."/>
            <person name="Benner J."/>
            <person name="Madinger C."/>
            <person name="Nove J."/>
            <person name="Anton B."/>
            <person name="Chaudhary K."/>
            <person name="Foster J."/>
            <person name="Holman A."/>
            <person name="Kumar S."/>
            <person name="Lessard P.A."/>
            <person name="Luyten Y.A."/>
            <person name="Slatko B."/>
            <person name="Wood N."/>
            <person name="Wu B."/>
            <person name="Teplitski M."/>
            <person name="Mougous J.D."/>
            <person name="Ward N."/>
            <person name="Eisen J.A."/>
            <person name="Badger J.H."/>
            <person name="Distel D.L."/>
        </authorList>
    </citation>
    <scope>NUCLEOTIDE SEQUENCE [LARGE SCALE GENOMIC DNA]</scope>
    <source>
        <strain evidence="2">ATCC 39867 / T7901</strain>
    </source>
</reference>
<dbReference type="AlphaFoldDB" id="C5BI74"/>
<organism evidence="1 2">
    <name type="scientific">Teredinibacter turnerae (strain ATCC 39867 / T7901)</name>
    <dbReference type="NCBI Taxonomy" id="377629"/>
    <lineage>
        <taxon>Bacteria</taxon>
        <taxon>Pseudomonadati</taxon>
        <taxon>Pseudomonadota</taxon>
        <taxon>Gammaproteobacteria</taxon>
        <taxon>Cellvibrionales</taxon>
        <taxon>Cellvibrionaceae</taxon>
        <taxon>Teredinibacter</taxon>
    </lineage>
</organism>
<protein>
    <submittedName>
        <fullName evidence="1">Uncharacterized protein</fullName>
    </submittedName>
</protein>
<dbReference type="HOGENOM" id="CLU_3334115_0_0_6"/>
<sequence>MIRLPTITAICAIANPLPPPLYRLTEAKPASTNTTWQR</sequence>
<dbReference type="KEGG" id="ttu:TERTU_4250"/>
<dbReference type="STRING" id="377629.TERTU_4250"/>
<name>C5BI74_TERTT</name>
<keyword evidence="2" id="KW-1185">Reference proteome</keyword>
<accession>C5BI74</accession>
<proteinExistence type="predicted"/>
<gene>
    <name evidence="1" type="ordered locus">TERTU_4250</name>
</gene>
<evidence type="ECO:0000313" key="2">
    <source>
        <dbReference type="Proteomes" id="UP000009080"/>
    </source>
</evidence>
<dbReference type="Proteomes" id="UP000009080">
    <property type="component" value="Chromosome"/>
</dbReference>
<evidence type="ECO:0000313" key="1">
    <source>
        <dbReference type="EMBL" id="ACR10865.1"/>
    </source>
</evidence>